<reference evidence="2" key="1">
    <citation type="submission" date="2022-10" db="EMBL/GenBank/DDBJ databases">
        <title>Culturing micro-colonial fungi from biological soil crusts in the Mojave desert and describing Neophaeococcomyces mojavensis, and introducing the new genera and species Taxawa tesnikishii.</title>
        <authorList>
            <person name="Kurbessoian T."/>
            <person name="Stajich J.E."/>
        </authorList>
    </citation>
    <scope>NUCLEOTIDE SEQUENCE</scope>
    <source>
        <strain evidence="2">TK_1</strain>
    </source>
</reference>
<dbReference type="EMBL" id="JAPDRL010000021">
    <property type="protein sequence ID" value="KAJ9666224.1"/>
    <property type="molecule type" value="Genomic_DNA"/>
</dbReference>
<sequence>MCTLYLPDSSPNILPHAYSPNPFSAQRQQSIARLAKRIETWTRREMVKKKASASLPLAVDIVLPTHAFSALNLFSEDRPASPPSPASQSSSSDNDDAWTPPSDSDITPHEAKMLAHLRRPDHALIEMGHATLRNLIREARTRLAEVETLLDATATTAEEAEEAEQSTSKDGEDMDKQEMGVENKLQELLGLLHEFDEKLTTWTDVITGRDGFDESVGSMRQEMERKNERGLNTGAAAMPAAVREPRVELSNLRRAREELRIGTDVLLERRKERSRLGEKVEGWLADLGSYPAEMRRELESWGLWDEGSVPLRHARWLA</sequence>
<keyword evidence="3" id="KW-1185">Reference proteome</keyword>
<evidence type="ECO:0000313" key="3">
    <source>
        <dbReference type="Proteomes" id="UP001172684"/>
    </source>
</evidence>
<evidence type="ECO:0000256" key="1">
    <source>
        <dbReference type="SAM" id="MobiDB-lite"/>
    </source>
</evidence>
<feature type="region of interest" description="Disordered" evidence="1">
    <location>
        <begin position="75"/>
        <end position="107"/>
    </location>
</feature>
<proteinExistence type="predicted"/>
<comment type="caution">
    <text evidence="2">The sequence shown here is derived from an EMBL/GenBank/DDBJ whole genome shotgun (WGS) entry which is preliminary data.</text>
</comment>
<name>A0ABQ9NUZ0_9PEZI</name>
<organism evidence="2 3">
    <name type="scientific">Coniosporium apollinis</name>
    <dbReference type="NCBI Taxonomy" id="61459"/>
    <lineage>
        <taxon>Eukaryota</taxon>
        <taxon>Fungi</taxon>
        <taxon>Dikarya</taxon>
        <taxon>Ascomycota</taxon>
        <taxon>Pezizomycotina</taxon>
        <taxon>Dothideomycetes</taxon>
        <taxon>Dothideomycetes incertae sedis</taxon>
        <taxon>Coniosporium</taxon>
    </lineage>
</organism>
<accession>A0ABQ9NUZ0</accession>
<gene>
    <name evidence="2" type="ORF">H2201_003658</name>
</gene>
<dbReference type="Proteomes" id="UP001172684">
    <property type="component" value="Unassembled WGS sequence"/>
</dbReference>
<protein>
    <submittedName>
        <fullName evidence="2">Uncharacterized protein</fullName>
    </submittedName>
</protein>
<feature type="region of interest" description="Disordered" evidence="1">
    <location>
        <begin position="155"/>
        <end position="175"/>
    </location>
</feature>
<evidence type="ECO:0000313" key="2">
    <source>
        <dbReference type="EMBL" id="KAJ9666224.1"/>
    </source>
</evidence>